<accession>A0A9P4TRJ6</accession>
<dbReference type="AlphaFoldDB" id="A0A9P4TRJ6"/>
<name>A0A9P4TRJ6_9PLEO</name>
<gene>
    <name evidence="2" type="ORF">CC78DRAFT_611330</name>
</gene>
<keyword evidence="3" id="KW-1185">Reference proteome</keyword>
<sequence>MVCKFEQTSSQEPGYYWNTGYAAALEELEKFRIRLSTELEYIWQNFARKEHNFYQSSEGERSKNRAQLQSMETGSKQSWLPTLFDDLGLPVGRQQYSPQLTSDATC</sequence>
<protein>
    <submittedName>
        <fullName evidence="2">Uncharacterized protein</fullName>
    </submittedName>
</protein>
<dbReference type="Proteomes" id="UP000800093">
    <property type="component" value="Unassembled WGS sequence"/>
</dbReference>
<comment type="caution">
    <text evidence="2">The sequence shown here is derived from an EMBL/GenBank/DDBJ whole genome shotgun (WGS) entry which is preliminary data.</text>
</comment>
<organism evidence="2 3">
    <name type="scientific">Lojkania enalia</name>
    <dbReference type="NCBI Taxonomy" id="147567"/>
    <lineage>
        <taxon>Eukaryota</taxon>
        <taxon>Fungi</taxon>
        <taxon>Dikarya</taxon>
        <taxon>Ascomycota</taxon>
        <taxon>Pezizomycotina</taxon>
        <taxon>Dothideomycetes</taxon>
        <taxon>Pleosporomycetidae</taxon>
        <taxon>Pleosporales</taxon>
        <taxon>Pleosporales incertae sedis</taxon>
        <taxon>Lojkania</taxon>
    </lineage>
</organism>
<evidence type="ECO:0000313" key="3">
    <source>
        <dbReference type="Proteomes" id="UP000800093"/>
    </source>
</evidence>
<evidence type="ECO:0000256" key="1">
    <source>
        <dbReference type="SAM" id="MobiDB-lite"/>
    </source>
</evidence>
<proteinExistence type="predicted"/>
<feature type="region of interest" description="Disordered" evidence="1">
    <location>
        <begin position="54"/>
        <end position="77"/>
    </location>
</feature>
<dbReference type="EMBL" id="ML986579">
    <property type="protein sequence ID" value="KAF2270430.1"/>
    <property type="molecule type" value="Genomic_DNA"/>
</dbReference>
<feature type="compositionally biased region" description="Polar residues" evidence="1">
    <location>
        <begin position="65"/>
        <end position="77"/>
    </location>
</feature>
<evidence type="ECO:0000313" key="2">
    <source>
        <dbReference type="EMBL" id="KAF2270430.1"/>
    </source>
</evidence>
<feature type="compositionally biased region" description="Basic and acidic residues" evidence="1">
    <location>
        <begin position="54"/>
        <end position="63"/>
    </location>
</feature>
<reference evidence="3" key="1">
    <citation type="journal article" date="2020" name="Stud. Mycol.">
        <title>101 Dothideomycetes genomes: A test case for predicting lifestyles and emergence of pathogens.</title>
        <authorList>
            <person name="Haridas S."/>
            <person name="Albert R."/>
            <person name="Binder M."/>
            <person name="Bloem J."/>
            <person name="LaButti K."/>
            <person name="Salamov A."/>
            <person name="Andreopoulos B."/>
            <person name="Baker S."/>
            <person name="Barry K."/>
            <person name="Bills G."/>
            <person name="Bluhm B."/>
            <person name="Cannon C."/>
            <person name="Castanera R."/>
            <person name="Culley D."/>
            <person name="Daum C."/>
            <person name="Ezra D."/>
            <person name="Gonzalez J."/>
            <person name="Henrissat B."/>
            <person name="Kuo A."/>
            <person name="Liang C."/>
            <person name="Lipzen A."/>
            <person name="Lutzoni F."/>
            <person name="Magnuson J."/>
            <person name="Mondo S."/>
            <person name="Nolan M."/>
            <person name="Ohm R."/>
            <person name="Pangilinan J."/>
            <person name="Park H.-J."/>
            <person name="Ramirez L."/>
            <person name="Alfaro M."/>
            <person name="Sun H."/>
            <person name="Tritt A."/>
            <person name="Yoshinaga Y."/>
            <person name="Zwiers L.-H."/>
            <person name="Turgeon B."/>
            <person name="Goodwin S."/>
            <person name="Spatafora J."/>
            <person name="Crous P."/>
            <person name="Grigoriev I."/>
        </authorList>
    </citation>
    <scope>NUCLEOTIDE SEQUENCE [LARGE SCALE GENOMIC DNA]</scope>
    <source>
        <strain evidence="3">CBS 304.66</strain>
    </source>
</reference>